<dbReference type="PROSITE" id="PS01097">
    <property type="entry name" value="HUPF_HYPC"/>
    <property type="match status" value="1"/>
</dbReference>
<dbReference type="FunFam" id="2.30.30.140:FF:000022">
    <property type="entry name" value="Hydrogenase assembly chaperone HybG"/>
    <property type="match status" value="1"/>
</dbReference>
<comment type="similarity">
    <text evidence="1">Belongs to the HupF/HypC family.</text>
</comment>
<dbReference type="PANTHER" id="PTHR35177">
    <property type="entry name" value="HYDROGENASE MATURATION FACTOR HYBG"/>
    <property type="match status" value="1"/>
</dbReference>
<dbReference type="InterPro" id="IPR001109">
    <property type="entry name" value="Hydrogenase_HupF/HypC"/>
</dbReference>
<dbReference type="Gene3D" id="2.30.30.140">
    <property type="match status" value="1"/>
</dbReference>
<evidence type="ECO:0000313" key="2">
    <source>
        <dbReference type="EMBL" id="GAI08115.1"/>
    </source>
</evidence>
<dbReference type="PRINTS" id="PR00445">
    <property type="entry name" value="HUPFHYPC"/>
</dbReference>
<dbReference type="GO" id="GO:0005506">
    <property type="term" value="F:iron ion binding"/>
    <property type="evidence" value="ECO:0007669"/>
    <property type="project" value="TreeGrafter"/>
</dbReference>
<name>X1M0B0_9ZZZZ</name>
<dbReference type="EMBL" id="BARV01008779">
    <property type="protein sequence ID" value="GAI08115.1"/>
    <property type="molecule type" value="Genomic_DNA"/>
</dbReference>
<dbReference type="GO" id="GO:0051604">
    <property type="term" value="P:protein maturation"/>
    <property type="evidence" value="ECO:0007669"/>
    <property type="project" value="TreeGrafter"/>
</dbReference>
<evidence type="ECO:0008006" key="3">
    <source>
        <dbReference type="Google" id="ProtNLM"/>
    </source>
</evidence>
<dbReference type="NCBIfam" id="TIGR00074">
    <property type="entry name" value="hypC_hupF"/>
    <property type="match status" value="1"/>
</dbReference>
<dbReference type="InterPro" id="IPR019812">
    <property type="entry name" value="Hydgase_assmbl_chp_CS"/>
</dbReference>
<reference evidence="2" key="1">
    <citation type="journal article" date="2014" name="Front. Microbiol.">
        <title>High frequency of phylogenetically diverse reductive dehalogenase-homologous genes in deep subseafloor sedimentary metagenomes.</title>
        <authorList>
            <person name="Kawai M."/>
            <person name="Futagami T."/>
            <person name="Toyoda A."/>
            <person name="Takaki Y."/>
            <person name="Nishi S."/>
            <person name="Hori S."/>
            <person name="Arai W."/>
            <person name="Tsubouchi T."/>
            <person name="Morono Y."/>
            <person name="Uchiyama I."/>
            <person name="Ito T."/>
            <person name="Fujiyama A."/>
            <person name="Inagaki F."/>
            <person name="Takami H."/>
        </authorList>
    </citation>
    <scope>NUCLEOTIDE SEQUENCE</scope>
    <source>
        <strain evidence="2">Expedition CK06-06</strain>
    </source>
</reference>
<organism evidence="2">
    <name type="scientific">marine sediment metagenome</name>
    <dbReference type="NCBI Taxonomy" id="412755"/>
    <lineage>
        <taxon>unclassified sequences</taxon>
        <taxon>metagenomes</taxon>
        <taxon>ecological metagenomes</taxon>
    </lineage>
</organism>
<protein>
    <recommendedName>
        <fullName evidence="3">Hydrogenase assembly chaperone HypC/HupF</fullName>
    </recommendedName>
</protein>
<proteinExistence type="inferred from homology"/>
<dbReference type="PANTHER" id="PTHR35177:SF2">
    <property type="entry name" value="HYDROGENASE MATURATION FACTOR HYBG"/>
    <property type="match status" value="1"/>
</dbReference>
<sequence>MCLAIPAKIIKINKNVAEIESLGVKKEVDISLTPEAKVGNFVIVHAGFAIQIINEEDATFIQNYWKKYFYEGKN</sequence>
<dbReference type="SUPFAM" id="SSF159127">
    <property type="entry name" value="HupF/HypC-like"/>
    <property type="match status" value="1"/>
</dbReference>
<evidence type="ECO:0000256" key="1">
    <source>
        <dbReference type="ARBA" id="ARBA00006018"/>
    </source>
</evidence>
<gene>
    <name evidence="2" type="ORF">S06H3_17546</name>
</gene>
<comment type="caution">
    <text evidence="2">The sequence shown here is derived from an EMBL/GenBank/DDBJ whole genome shotgun (WGS) entry which is preliminary data.</text>
</comment>
<dbReference type="AlphaFoldDB" id="X1M0B0"/>
<dbReference type="Pfam" id="PF01455">
    <property type="entry name" value="HupF_HypC"/>
    <property type="match status" value="1"/>
</dbReference>
<dbReference type="GO" id="GO:1902670">
    <property type="term" value="F:carbon dioxide binding"/>
    <property type="evidence" value="ECO:0007669"/>
    <property type="project" value="TreeGrafter"/>
</dbReference>
<accession>X1M0B0</accession>